<evidence type="ECO:0000259" key="7">
    <source>
        <dbReference type="PROSITE" id="PS50178"/>
    </source>
</evidence>
<name>A0A067TAA9_GALM3</name>
<gene>
    <name evidence="8" type="ORF">GALMADRAFT_242403</name>
</gene>
<dbReference type="InterPro" id="IPR001841">
    <property type="entry name" value="Znf_RING"/>
</dbReference>
<evidence type="ECO:0000256" key="3">
    <source>
        <dbReference type="ARBA" id="ARBA00022833"/>
    </source>
</evidence>
<dbReference type="AlphaFoldDB" id="A0A067TAA9"/>
<dbReference type="InterPro" id="IPR051728">
    <property type="entry name" value="RING-FYVE_E3_ubiquitin-ligase"/>
</dbReference>
<proteinExistence type="predicted"/>
<feature type="domain" description="FYVE-type" evidence="7">
    <location>
        <begin position="13"/>
        <end position="79"/>
    </location>
</feature>
<keyword evidence="2 4" id="KW-0863">Zinc-finger</keyword>
<dbReference type="InterPro" id="IPR000306">
    <property type="entry name" value="Znf_FYVE"/>
</dbReference>
<dbReference type="InterPro" id="IPR011011">
    <property type="entry name" value="Znf_FYVE_PHD"/>
</dbReference>
<dbReference type="InterPro" id="IPR013083">
    <property type="entry name" value="Znf_RING/FYVE/PHD"/>
</dbReference>
<feature type="compositionally biased region" description="Basic and acidic residues" evidence="5">
    <location>
        <begin position="241"/>
        <end position="257"/>
    </location>
</feature>
<dbReference type="InterPro" id="IPR017455">
    <property type="entry name" value="Znf_FYVE-rel"/>
</dbReference>
<sequence length="390" mass="43354">MSRHSYGPSIGDRHDEEECRGCGQPFTSSSPGKRCRHCGYRYCRHCSKFQATPPTSVILDLITDYQAMLLCRLCVDILDAAETRPAHLVSDGFPTKLVGPPRYLRQVTAGRDALDEDTRPSADMSQALVPAGAWELGSTPSRDNLRSTRRRHSRKPHHDTVPTLEELLVMTPTSIEALSPTTLKLILDIHGELSDDDAVHGAPKETLVRLVLLLQDIERSDRERQFERGVGNLRLMEPPEPEYRAEGGRHGHTRRPEYGRRRMGEWIDDVESVRDVSRGFGDRHEREGPSDTGHDATFGAPRTAETSSRSKAPGRSKNAAAPRSKDHASASDSPLCVVCQDEEANMAVITCGHVALCKGCSETIMGSTRRCPLCRTNITSRKQIIRIYKP</sequence>
<keyword evidence="9" id="KW-1185">Reference proteome</keyword>
<accession>A0A067TAA9</accession>
<evidence type="ECO:0000256" key="2">
    <source>
        <dbReference type="ARBA" id="ARBA00022771"/>
    </source>
</evidence>
<evidence type="ECO:0000313" key="9">
    <source>
        <dbReference type="Proteomes" id="UP000027222"/>
    </source>
</evidence>
<dbReference type="PROSITE" id="PS50178">
    <property type="entry name" value="ZF_FYVE"/>
    <property type="match status" value="1"/>
</dbReference>
<dbReference type="SUPFAM" id="SSF57850">
    <property type="entry name" value="RING/U-box"/>
    <property type="match status" value="1"/>
</dbReference>
<protein>
    <recommendedName>
        <fullName evidence="10">RING-type domain-containing protein</fullName>
    </recommendedName>
</protein>
<dbReference type="OrthoDB" id="3045089at2759"/>
<feature type="domain" description="RING-type" evidence="6">
    <location>
        <begin position="336"/>
        <end position="375"/>
    </location>
</feature>
<evidence type="ECO:0000256" key="5">
    <source>
        <dbReference type="SAM" id="MobiDB-lite"/>
    </source>
</evidence>
<dbReference type="PANTHER" id="PTHR14879:SF5">
    <property type="entry name" value="RING-TYPE DOMAIN-CONTAINING PROTEIN"/>
    <property type="match status" value="1"/>
</dbReference>
<keyword evidence="1" id="KW-0479">Metal-binding</keyword>
<evidence type="ECO:0000256" key="4">
    <source>
        <dbReference type="PROSITE-ProRule" id="PRU00175"/>
    </source>
</evidence>
<dbReference type="Pfam" id="PF01363">
    <property type="entry name" value="FYVE"/>
    <property type="match status" value="1"/>
</dbReference>
<feature type="compositionally biased region" description="Basic residues" evidence="5">
    <location>
        <begin position="147"/>
        <end position="157"/>
    </location>
</feature>
<evidence type="ECO:0000259" key="6">
    <source>
        <dbReference type="PROSITE" id="PS50089"/>
    </source>
</evidence>
<dbReference type="EMBL" id="KL142372">
    <property type="protein sequence ID" value="KDR80145.1"/>
    <property type="molecule type" value="Genomic_DNA"/>
</dbReference>
<dbReference type="PANTHER" id="PTHR14879">
    <property type="entry name" value="CASPASE REGULATOR, RING FINGER DOMAIN-CONTAINING"/>
    <property type="match status" value="1"/>
</dbReference>
<feature type="compositionally biased region" description="Basic and acidic residues" evidence="5">
    <location>
        <begin position="279"/>
        <end position="294"/>
    </location>
</feature>
<dbReference type="GO" id="GO:0008270">
    <property type="term" value="F:zinc ion binding"/>
    <property type="evidence" value="ECO:0007669"/>
    <property type="project" value="UniProtKB-KW"/>
</dbReference>
<dbReference type="HOGENOM" id="CLU_707969_0_0_1"/>
<dbReference type="STRING" id="685588.A0A067TAA9"/>
<feature type="region of interest" description="Disordered" evidence="5">
    <location>
        <begin position="279"/>
        <end position="332"/>
    </location>
</feature>
<keyword evidence="3" id="KW-0862">Zinc</keyword>
<dbReference type="Gene3D" id="3.30.40.10">
    <property type="entry name" value="Zinc/RING finger domain, C3HC4 (zinc finger)"/>
    <property type="match status" value="2"/>
</dbReference>
<feature type="region of interest" description="Disordered" evidence="5">
    <location>
        <begin position="237"/>
        <end position="257"/>
    </location>
</feature>
<dbReference type="SMART" id="SM00184">
    <property type="entry name" value="RING"/>
    <property type="match status" value="2"/>
</dbReference>
<dbReference type="PROSITE" id="PS50089">
    <property type="entry name" value="ZF_RING_2"/>
    <property type="match status" value="1"/>
</dbReference>
<dbReference type="Proteomes" id="UP000027222">
    <property type="component" value="Unassembled WGS sequence"/>
</dbReference>
<reference evidence="9" key="1">
    <citation type="journal article" date="2014" name="Proc. Natl. Acad. Sci. U.S.A.">
        <title>Extensive sampling of basidiomycete genomes demonstrates inadequacy of the white-rot/brown-rot paradigm for wood decay fungi.</title>
        <authorList>
            <person name="Riley R."/>
            <person name="Salamov A.A."/>
            <person name="Brown D.W."/>
            <person name="Nagy L.G."/>
            <person name="Floudas D."/>
            <person name="Held B.W."/>
            <person name="Levasseur A."/>
            <person name="Lombard V."/>
            <person name="Morin E."/>
            <person name="Otillar R."/>
            <person name="Lindquist E.A."/>
            <person name="Sun H."/>
            <person name="LaButti K.M."/>
            <person name="Schmutz J."/>
            <person name="Jabbour D."/>
            <person name="Luo H."/>
            <person name="Baker S.E."/>
            <person name="Pisabarro A.G."/>
            <person name="Walton J.D."/>
            <person name="Blanchette R.A."/>
            <person name="Henrissat B."/>
            <person name="Martin F."/>
            <person name="Cullen D."/>
            <person name="Hibbett D.S."/>
            <person name="Grigoriev I.V."/>
        </authorList>
    </citation>
    <scope>NUCLEOTIDE SEQUENCE [LARGE SCALE GENOMIC DNA]</scope>
    <source>
        <strain evidence="9">CBS 339.88</strain>
    </source>
</reference>
<evidence type="ECO:0008006" key="10">
    <source>
        <dbReference type="Google" id="ProtNLM"/>
    </source>
</evidence>
<evidence type="ECO:0000313" key="8">
    <source>
        <dbReference type="EMBL" id="KDR80145.1"/>
    </source>
</evidence>
<dbReference type="SMART" id="SM00064">
    <property type="entry name" value="FYVE"/>
    <property type="match status" value="1"/>
</dbReference>
<feature type="region of interest" description="Disordered" evidence="5">
    <location>
        <begin position="129"/>
        <end position="159"/>
    </location>
</feature>
<dbReference type="Pfam" id="PF13920">
    <property type="entry name" value="zf-C3HC4_3"/>
    <property type="match status" value="1"/>
</dbReference>
<evidence type="ECO:0000256" key="1">
    <source>
        <dbReference type="ARBA" id="ARBA00022723"/>
    </source>
</evidence>
<organism evidence="8 9">
    <name type="scientific">Galerina marginata (strain CBS 339.88)</name>
    <dbReference type="NCBI Taxonomy" id="685588"/>
    <lineage>
        <taxon>Eukaryota</taxon>
        <taxon>Fungi</taxon>
        <taxon>Dikarya</taxon>
        <taxon>Basidiomycota</taxon>
        <taxon>Agaricomycotina</taxon>
        <taxon>Agaricomycetes</taxon>
        <taxon>Agaricomycetidae</taxon>
        <taxon>Agaricales</taxon>
        <taxon>Agaricineae</taxon>
        <taxon>Strophariaceae</taxon>
        <taxon>Galerina</taxon>
    </lineage>
</organism>
<dbReference type="SUPFAM" id="SSF57903">
    <property type="entry name" value="FYVE/PHD zinc finger"/>
    <property type="match status" value="1"/>
</dbReference>